<organism evidence="9 10">
    <name type="scientific">Clathrus columnatus</name>
    <dbReference type="NCBI Taxonomy" id="1419009"/>
    <lineage>
        <taxon>Eukaryota</taxon>
        <taxon>Fungi</taxon>
        <taxon>Dikarya</taxon>
        <taxon>Basidiomycota</taxon>
        <taxon>Agaricomycotina</taxon>
        <taxon>Agaricomycetes</taxon>
        <taxon>Phallomycetidae</taxon>
        <taxon>Phallales</taxon>
        <taxon>Clathraceae</taxon>
        <taxon>Clathrus</taxon>
    </lineage>
</organism>
<keyword evidence="3 8" id="KW-0812">Transmembrane</keyword>
<reference evidence="9" key="1">
    <citation type="submission" date="2021-10" db="EMBL/GenBank/DDBJ databases">
        <title>De novo Genome Assembly of Clathrus columnatus (Basidiomycota, Fungi) Using Illumina and Nanopore Sequence Data.</title>
        <authorList>
            <person name="Ogiso-Tanaka E."/>
            <person name="Itagaki H."/>
            <person name="Hosoya T."/>
            <person name="Hosaka K."/>
        </authorList>
    </citation>
    <scope>NUCLEOTIDE SEQUENCE</scope>
    <source>
        <strain evidence="9">MO-923</strain>
    </source>
</reference>
<comment type="subcellular location">
    <subcellularLocation>
        <location evidence="1">Membrane</location>
        <topology evidence="1">Multi-pass membrane protein</topology>
    </subcellularLocation>
</comment>
<dbReference type="SUPFAM" id="SSF103473">
    <property type="entry name" value="MFS general substrate transporter"/>
    <property type="match status" value="1"/>
</dbReference>
<dbReference type="CDD" id="cd05325">
    <property type="entry name" value="carb_red_sniffer_like_SDR_c"/>
    <property type="match status" value="1"/>
</dbReference>
<dbReference type="PANTHER" id="PTHR43544:SF7">
    <property type="entry name" value="NADB-LER2"/>
    <property type="match status" value="1"/>
</dbReference>
<name>A0AAV5AQY9_9AGAM</name>
<feature type="transmembrane region" description="Helical" evidence="8">
    <location>
        <begin position="505"/>
        <end position="527"/>
    </location>
</feature>
<protein>
    <submittedName>
        <fullName evidence="9">Uncharacterized protein</fullName>
    </submittedName>
</protein>
<dbReference type="Proteomes" id="UP001050691">
    <property type="component" value="Unassembled WGS sequence"/>
</dbReference>
<feature type="transmembrane region" description="Helical" evidence="8">
    <location>
        <begin position="533"/>
        <end position="556"/>
    </location>
</feature>
<evidence type="ECO:0000256" key="7">
    <source>
        <dbReference type="ARBA" id="ARBA00023136"/>
    </source>
</evidence>
<proteinExistence type="inferred from homology"/>
<dbReference type="Gene3D" id="3.40.50.720">
    <property type="entry name" value="NAD(P)-binding Rossmann-like Domain"/>
    <property type="match status" value="1"/>
</dbReference>
<evidence type="ECO:0000256" key="4">
    <source>
        <dbReference type="ARBA" id="ARBA00022857"/>
    </source>
</evidence>
<gene>
    <name evidence="9" type="ORF">Clacol_009404</name>
</gene>
<sequence length="874" mass="96142">MSSSTTTTSYLITGANKGIGLEITRQLSLRPDIRIYATARNTTVLEKALSSFSPSQRDIIITLTLDVEDEQSIESAAAQLEAQNATIDVLINNAAYAAHSSLIADFNAEQAMRYYRVNTVGVALVMKHFLKLVRQSERKTIINISSAVGSFEEGASHPPGTSYYASSKSALNMMTLYAAAEWKDITFAIITPGLTSTDLSGGRGLAVDESVRRVLARIDSIKKEDSGSFYNAQERRIQDPFKIKPSSTNNHTPSGAKAFGVAVAQSPNATPIPNDSTSPHFEREVPNPKSNESFVVVVGGTGPGKVGGGVSSALPRLSNTHRTHAETRCDYTVESCEARAMIDWQVLFPPPLYLQYLYSVMTGASVAEDIHQELSSPSKEIDVETLMVINSDLEVPTEEELKTLIRVADEVPLAAMLIVICECAERFSYYATTSVFTNFVQRPLPKGGNGAGAPPKNSKLLPGGLNRGIETAVATTSFIHVWAFVMPVFGAIMADQYWGRYKATVIFTGIEGIGHVILVACSIPSVLRGHSNGPFAGFVIASMIMGIGTGGIRANVSPLVAEQYPKHGQWIRTEKDGRRVIVDANLTIERIFMWFYFLTSIGSLGSIATVYCEKFVGFWLAYLLPTTVYAVSNCQSYVYSHSKNSYLLLPAILFYGRNRYIKTPAKGSIILESLRVLRIAYRKVWSLNPVTCWRNLRSGANWDLARPATDGDSTTEVDNKQYITWDSVFVDEIKRTLLACKVFLLYPLYWISYNQLQANLVNQAGYMFTGGAPNDLLKNRLRRFGIILRPIQRITLGFFFAAAAMVYAAILQHLINLKMYLSYDKSPCGKFGNECPLGPAPINVWIQAPAYILVGISEIFTNVKYTSSLFKGDD</sequence>
<keyword evidence="4" id="KW-0521">NADP</keyword>
<dbReference type="GO" id="GO:0016020">
    <property type="term" value="C:membrane"/>
    <property type="evidence" value="ECO:0007669"/>
    <property type="project" value="UniProtKB-SubCell"/>
</dbReference>
<evidence type="ECO:0000313" key="10">
    <source>
        <dbReference type="Proteomes" id="UP001050691"/>
    </source>
</evidence>
<keyword evidence="10" id="KW-1185">Reference proteome</keyword>
<dbReference type="AlphaFoldDB" id="A0AAV5AQY9"/>
<evidence type="ECO:0000256" key="2">
    <source>
        <dbReference type="ARBA" id="ARBA00006484"/>
    </source>
</evidence>
<keyword evidence="7 8" id="KW-0472">Membrane</keyword>
<evidence type="ECO:0000256" key="8">
    <source>
        <dbReference type="SAM" id="Phobius"/>
    </source>
</evidence>
<feature type="transmembrane region" description="Helical" evidence="8">
    <location>
        <begin position="617"/>
        <end position="639"/>
    </location>
</feature>
<feature type="transmembrane region" description="Helical" evidence="8">
    <location>
        <begin position="794"/>
        <end position="815"/>
    </location>
</feature>
<dbReference type="InterPro" id="IPR000109">
    <property type="entry name" value="POT_fam"/>
</dbReference>
<keyword evidence="5 8" id="KW-1133">Transmembrane helix</keyword>
<feature type="transmembrane region" description="Helical" evidence="8">
    <location>
        <begin position="591"/>
        <end position="611"/>
    </location>
</feature>
<feature type="transmembrane region" description="Helical" evidence="8">
    <location>
        <begin position="472"/>
        <end position="493"/>
    </location>
</feature>
<evidence type="ECO:0000256" key="1">
    <source>
        <dbReference type="ARBA" id="ARBA00004141"/>
    </source>
</evidence>
<evidence type="ECO:0000256" key="6">
    <source>
        <dbReference type="ARBA" id="ARBA00023002"/>
    </source>
</evidence>
<dbReference type="GO" id="GO:0016491">
    <property type="term" value="F:oxidoreductase activity"/>
    <property type="evidence" value="ECO:0007669"/>
    <property type="project" value="UniProtKB-KW"/>
</dbReference>
<evidence type="ECO:0000256" key="3">
    <source>
        <dbReference type="ARBA" id="ARBA00022692"/>
    </source>
</evidence>
<dbReference type="InterPro" id="IPR002347">
    <property type="entry name" value="SDR_fam"/>
</dbReference>
<dbReference type="Pfam" id="PF00106">
    <property type="entry name" value="adh_short"/>
    <property type="match status" value="1"/>
</dbReference>
<dbReference type="Gene3D" id="1.20.1250.20">
    <property type="entry name" value="MFS general substrate transporter like domains"/>
    <property type="match status" value="1"/>
</dbReference>
<comment type="similarity">
    <text evidence="2">Belongs to the short-chain dehydrogenases/reductases (SDR) family.</text>
</comment>
<comment type="caution">
    <text evidence="9">The sequence shown here is derived from an EMBL/GenBank/DDBJ whole genome shotgun (WGS) entry which is preliminary data.</text>
</comment>
<dbReference type="InterPro" id="IPR036259">
    <property type="entry name" value="MFS_trans_sf"/>
</dbReference>
<dbReference type="Pfam" id="PF00854">
    <property type="entry name" value="PTR2"/>
    <property type="match status" value="2"/>
</dbReference>
<dbReference type="GO" id="GO:0005737">
    <property type="term" value="C:cytoplasm"/>
    <property type="evidence" value="ECO:0007669"/>
    <property type="project" value="TreeGrafter"/>
</dbReference>
<dbReference type="PRINTS" id="PR00081">
    <property type="entry name" value="GDHRDH"/>
</dbReference>
<dbReference type="InterPro" id="IPR036291">
    <property type="entry name" value="NAD(P)-bd_dom_sf"/>
</dbReference>
<keyword evidence="6" id="KW-0560">Oxidoreductase</keyword>
<dbReference type="SUPFAM" id="SSF51735">
    <property type="entry name" value="NAD(P)-binding Rossmann-fold domains"/>
    <property type="match status" value="1"/>
</dbReference>
<accession>A0AAV5AQY9</accession>
<dbReference type="EMBL" id="BPWL01000010">
    <property type="protein sequence ID" value="GJJ15129.1"/>
    <property type="molecule type" value="Genomic_DNA"/>
</dbReference>
<evidence type="ECO:0000256" key="5">
    <source>
        <dbReference type="ARBA" id="ARBA00022989"/>
    </source>
</evidence>
<dbReference type="InterPro" id="IPR051468">
    <property type="entry name" value="Fungal_SecMetab_SDRs"/>
</dbReference>
<dbReference type="GO" id="GO:0022857">
    <property type="term" value="F:transmembrane transporter activity"/>
    <property type="evidence" value="ECO:0007669"/>
    <property type="project" value="InterPro"/>
</dbReference>
<evidence type="ECO:0000313" key="9">
    <source>
        <dbReference type="EMBL" id="GJJ15129.1"/>
    </source>
</evidence>
<dbReference type="PANTHER" id="PTHR43544">
    <property type="entry name" value="SHORT-CHAIN DEHYDROGENASE/REDUCTASE"/>
    <property type="match status" value="1"/>
</dbReference>